<dbReference type="InterPro" id="IPR000524">
    <property type="entry name" value="Tscrpt_reg_HTH_GntR"/>
</dbReference>
<dbReference type="SUPFAM" id="SSF46785">
    <property type="entry name" value="Winged helix' DNA-binding domain"/>
    <property type="match status" value="1"/>
</dbReference>
<dbReference type="STRING" id="1464122.SAMN05421737_102298"/>
<dbReference type="InterPro" id="IPR036390">
    <property type="entry name" value="WH_DNA-bd_sf"/>
</dbReference>
<dbReference type="Proteomes" id="UP000242662">
    <property type="component" value="Unassembled WGS sequence"/>
</dbReference>
<dbReference type="SMART" id="SM00866">
    <property type="entry name" value="UTRA"/>
    <property type="match status" value="1"/>
</dbReference>
<feature type="domain" description="HTH gntR-type" evidence="6">
    <location>
        <begin position="2"/>
        <end position="70"/>
    </location>
</feature>
<dbReference type="PRINTS" id="PR00035">
    <property type="entry name" value="HTHGNTR"/>
</dbReference>
<dbReference type="NCBIfam" id="TIGR02404">
    <property type="entry name" value="trehalos_R_Bsub"/>
    <property type="match status" value="1"/>
</dbReference>
<dbReference type="OrthoDB" id="9816541at2"/>
<dbReference type="RefSeq" id="WP_090774853.1">
    <property type="nucleotide sequence ID" value="NZ_FMYM01000002.1"/>
</dbReference>
<proteinExistence type="predicted"/>
<dbReference type="InterPro" id="IPR011663">
    <property type="entry name" value="UTRA"/>
</dbReference>
<evidence type="ECO:0000256" key="1">
    <source>
        <dbReference type="ARBA" id="ARBA00022491"/>
    </source>
</evidence>
<protein>
    <recommendedName>
        <fullName evidence="5">Trehalose operon repressor</fullName>
    </recommendedName>
</protein>
<dbReference type="GO" id="GO:0045892">
    <property type="term" value="P:negative regulation of DNA-templated transcription"/>
    <property type="evidence" value="ECO:0007669"/>
    <property type="project" value="TreeGrafter"/>
</dbReference>
<dbReference type="GO" id="GO:0003700">
    <property type="term" value="F:DNA-binding transcription factor activity"/>
    <property type="evidence" value="ECO:0007669"/>
    <property type="project" value="UniProtKB-UniRule"/>
</dbReference>
<dbReference type="GO" id="GO:0003677">
    <property type="term" value="F:DNA binding"/>
    <property type="evidence" value="ECO:0007669"/>
    <property type="project" value="UniProtKB-UniRule"/>
</dbReference>
<dbReference type="InterPro" id="IPR028978">
    <property type="entry name" value="Chorismate_lyase_/UTRA_dom_sf"/>
</dbReference>
<dbReference type="Pfam" id="PF00392">
    <property type="entry name" value="GntR"/>
    <property type="match status" value="1"/>
</dbReference>
<evidence type="ECO:0000256" key="4">
    <source>
        <dbReference type="ARBA" id="ARBA00023163"/>
    </source>
</evidence>
<accession>A0A1G6H332</accession>
<dbReference type="CDD" id="cd07377">
    <property type="entry name" value="WHTH_GntR"/>
    <property type="match status" value="1"/>
</dbReference>
<dbReference type="InterPro" id="IPR012770">
    <property type="entry name" value="TreR"/>
</dbReference>
<dbReference type="InterPro" id="IPR036388">
    <property type="entry name" value="WH-like_DNA-bd_sf"/>
</dbReference>
<dbReference type="PROSITE" id="PS50949">
    <property type="entry name" value="HTH_GNTR"/>
    <property type="match status" value="1"/>
</dbReference>
<organism evidence="7 8">
    <name type="scientific">Shouchella lonarensis</name>
    <dbReference type="NCBI Taxonomy" id="1464122"/>
    <lineage>
        <taxon>Bacteria</taxon>
        <taxon>Bacillati</taxon>
        <taxon>Bacillota</taxon>
        <taxon>Bacilli</taxon>
        <taxon>Bacillales</taxon>
        <taxon>Bacillaceae</taxon>
        <taxon>Shouchella</taxon>
    </lineage>
</organism>
<evidence type="ECO:0000256" key="3">
    <source>
        <dbReference type="ARBA" id="ARBA00023125"/>
    </source>
</evidence>
<dbReference type="Pfam" id="PF07702">
    <property type="entry name" value="UTRA"/>
    <property type="match status" value="1"/>
</dbReference>
<dbReference type="SUPFAM" id="SSF64288">
    <property type="entry name" value="Chorismate lyase-like"/>
    <property type="match status" value="1"/>
</dbReference>
<dbReference type="SMART" id="SM00345">
    <property type="entry name" value="HTH_GNTR"/>
    <property type="match status" value="1"/>
</dbReference>
<gene>
    <name evidence="7" type="ORF">SAMN05421737_102298</name>
</gene>
<evidence type="ECO:0000313" key="8">
    <source>
        <dbReference type="Proteomes" id="UP000242662"/>
    </source>
</evidence>
<keyword evidence="4" id="KW-0804">Transcription</keyword>
<dbReference type="InterPro" id="IPR050679">
    <property type="entry name" value="Bact_HTH_transcr_reg"/>
</dbReference>
<dbReference type="FunFam" id="3.40.1410.10:FF:000008">
    <property type="entry name" value="Transcriptional regulator, GntR family"/>
    <property type="match status" value="1"/>
</dbReference>
<evidence type="ECO:0000256" key="5">
    <source>
        <dbReference type="NCBIfam" id="TIGR02404"/>
    </source>
</evidence>
<keyword evidence="1" id="KW-0678">Repressor</keyword>
<reference evidence="8" key="1">
    <citation type="submission" date="2016-09" db="EMBL/GenBank/DDBJ databases">
        <authorList>
            <person name="Varghese N."/>
            <person name="Submissions S."/>
        </authorList>
    </citation>
    <scope>NUCLEOTIDE SEQUENCE [LARGE SCALE GENOMIC DNA]</scope>
    <source>
        <strain evidence="8">25nlg</strain>
    </source>
</reference>
<dbReference type="Gene3D" id="3.40.1410.10">
    <property type="entry name" value="Chorismate lyase-like"/>
    <property type="match status" value="1"/>
</dbReference>
<sequence>MKSKFRFVYQQLADEIRTSRYEPGSLLPSEHELTDRFQVSRETIRKALKLLSEHGYIQKVQGKGSVVLDFARLEFPFSGVMSFQELNEKLALSALTDVIRFEQQPASSTAATRLDLTEGDPVWAVERVRTIEGERVILDQELFSVAVIPKLTREICEKSIYAYIEGTLGLTISFAKKEIVVEEATPTDQAHLDLHGATHVVVVRSYTYLDDATLFQYTASRHRPDKFRFVDFARRVLQ</sequence>
<evidence type="ECO:0000256" key="2">
    <source>
        <dbReference type="ARBA" id="ARBA00023015"/>
    </source>
</evidence>
<keyword evidence="8" id="KW-1185">Reference proteome</keyword>
<name>A0A1G6H332_9BACI</name>
<dbReference type="PANTHER" id="PTHR44846">
    <property type="entry name" value="MANNOSYL-D-GLYCERATE TRANSPORT/METABOLISM SYSTEM REPRESSOR MNGR-RELATED"/>
    <property type="match status" value="1"/>
</dbReference>
<dbReference type="Gene3D" id="1.10.10.10">
    <property type="entry name" value="Winged helix-like DNA-binding domain superfamily/Winged helix DNA-binding domain"/>
    <property type="match status" value="1"/>
</dbReference>
<keyword evidence="3" id="KW-0238">DNA-binding</keyword>
<dbReference type="PANTHER" id="PTHR44846:SF12">
    <property type="entry name" value="HTH-TYPE TRANSCRIPTIONAL REGULATOR TRER"/>
    <property type="match status" value="1"/>
</dbReference>
<keyword evidence="2" id="KW-0805">Transcription regulation</keyword>
<dbReference type="EMBL" id="FMYM01000002">
    <property type="protein sequence ID" value="SDB88707.1"/>
    <property type="molecule type" value="Genomic_DNA"/>
</dbReference>
<evidence type="ECO:0000259" key="6">
    <source>
        <dbReference type="PROSITE" id="PS50949"/>
    </source>
</evidence>
<dbReference type="AlphaFoldDB" id="A0A1G6H332"/>
<evidence type="ECO:0000313" key="7">
    <source>
        <dbReference type="EMBL" id="SDB88707.1"/>
    </source>
</evidence>